<evidence type="ECO:0000256" key="7">
    <source>
        <dbReference type="SAM" id="Phobius"/>
    </source>
</evidence>
<evidence type="ECO:0000256" key="2">
    <source>
        <dbReference type="ARBA" id="ARBA00006859"/>
    </source>
</evidence>
<evidence type="ECO:0000256" key="3">
    <source>
        <dbReference type="ARBA" id="ARBA00022692"/>
    </source>
</evidence>
<feature type="transmembrane region" description="Helical" evidence="7">
    <location>
        <begin position="55"/>
        <end position="71"/>
    </location>
</feature>
<evidence type="ECO:0000256" key="5">
    <source>
        <dbReference type="ARBA" id="ARBA00022989"/>
    </source>
</evidence>
<dbReference type="SMART" id="SM00730">
    <property type="entry name" value="PSN"/>
    <property type="match status" value="1"/>
</dbReference>
<dbReference type="Pfam" id="PF04258">
    <property type="entry name" value="Peptidase_A22B"/>
    <property type="match status" value="2"/>
</dbReference>
<dbReference type="GO" id="GO:0033619">
    <property type="term" value="P:membrane protein proteolysis"/>
    <property type="evidence" value="ECO:0007669"/>
    <property type="project" value="TreeGrafter"/>
</dbReference>
<sequence length="391" mass="44038">MAVLSYVPLCQCCSREVCTCAPQSFRWLANPIQFTVCMISFGVCIIWFIYRRSPYAFILLDFINVTFWLDAAKSLRQPNLKGITVFMIFAFVYDVVMVFVTRFFTEEGCSVMEELATGIACSSKNTERYPIAPIDEPRPELVPFMMQVPNVDPMESCVDMDIEKGFKMVFLGLGDIILPGELVTHCFVMNSFSEHNRIFYGVLCSIGYGFGLFLAIVAYILSGMGQPALLYLVPCTLIPLCLTAYVRGHLRLLWYGLEDLAVTTARPYETRPAAGILFAGKLFSSLFYHRSEFGSLSILVTHCFVMNSFSEPNRIFYGVLCLIEYGFGFVLTFVAVALTGMTQPALLYLVPCTLIPVCRTAYVRGHLRLLWYSPEDLTVTTARPNQTRASE</sequence>
<proteinExistence type="inferred from homology"/>
<feature type="transmembrane region" description="Helical" evidence="7">
    <location>
        <begin position="198"/>
        <end position="222"/>
    </location>
</feature>
<feature type="transmembrane region" description="Helical" evidence="7">
    <location>
        <begin position="315"/>
        <end position="339"/>
    </location>
</feature>
<dbReference type="GO" id="GO:0042500">
    <property type="term" value="F:aspartic endopeptidase activity, intramembrane cleaving"/>
    <property type="evidence" value="ECO:0007669"/>
    <property type="project" value="InterPro"/>
</dbReference>
<dbReference type="InterPro" id="IPR006639">
    <property type="entry name" value="Preselin/SPP"/>
</dbReference>
<feature type="transmembrane region" description="Helical" evidence="7">
    <location>
        <begin position="228"/>
        <end position="246"/>
    </location>
</feature>
<dbReference type="GO" id="GO:0098553">
    <property type="term" value="C:lumenal side of endoplasmic reticulum membrane"/>
    <property type="evidence" value="ECO:0007669"/>
    <property type="project" value="TreeGrafter"/>
</dbReference>
<keyword evidence="6 7" id="KW-0472">Membrane</keyword>
<dbReference type="PANTHER" id="PTHR12174">
    <property type="entry name" value="SIGNAL PEPTIDE PEPTIDASE"/>
    <property type="match status" value="1"/>
</dbReference>
<evidence type="ECO:0000256" key="1">
    <source>
        <dbReference type="ARBA" id="ARBA00004127"/>
    </source>
</evidence>
<reference evidence="8 9" key="1">
    <citation type="submission" date="2019-10" db="EMBL/GenBank/DDBJ databases">
        <title>Assembly and Annotation for the nematode Trichostrongylus colubriformis.</title>
        <authorList>
            <person name="Martin J."/>
        </authorList>
    </citation>
    <scope>NUCLEOTIDE SEQUENCE [LARGE SCALE GENOMIC DNA]</scope>
    <source>
        <strain evidence="8">G859</strain>
        <tissue evidence="8">Whole worm</tissue>
    </source>
</reference>
<dbReference type="Proteomes" id="UP001331761">
    <property type="component" value="Unassembled WGS sequence"/>
</dbReference>
<accession>A0AAN8IJ29</accession>
<organism evidence="8 9">
    <name type="scientific">Trichostrongylus colubriformis</name>
    <name type="common">Black scour worm</name>
    <dbReference type="NCBI Taxonomy" id="6319"/>
    <lineage>
        <taxon>Eukaryota</taxon>
        <taxon>Metazoa</taxon>
        <taxon>Ecdysozoa</taxon>
        <taxon>Nematoda</taxon>
        <taxon>Chromadorea</taxon>
        <taxon>Rhabditida</taxon>
        <taxon>Rhabditina</taxon>
        <taxon>Rhabditomorpha</taxon>
        <taxon>Strongyloidea</taxon>
        <taxon>Trichostrongylidae</taxon>
        <taxon>Trichostrongylus</taxon>
    </lineage>
</organism>
<keyword evidence="5 7" id="KW-1133">Transmembrane helix</keyword>
<keyword evidence="3 7" id="KW-0812">Transmembrane</keyword>
<dbReference type="GO" id="GO:0005765">
    <property type="term" value="C:lysosomal membrane"/>
    <property type="evidence" value="ECO:0007669"/>
    <property type="project" value="TreeGrafter"/>
</dbReference>
<evidence type="ECO:0000256" key="4">
    <source>
        <dbReference type="ARBA" id="ARBA00022801"/>
    </source>
</evidence>
<feature type="transmembrane region" description="Helical" evidence="7">
    <location>
        <begin position="83"/>
        <end position="104"/>
    </location>
</feature>
<keyword evidence="4" id="KW-0378">Hydrolase</keyword>
<evidence type="ECO:0008006" key="10">
    <source>
        <dbReference type="Google" id="ProtNLM"/>
    </source>
</evidence>
<protein>
    <recommendedName>
        <fullName evidence="10">Signal peptide peptidase-like 2B</fullName>
    </recommendedName>
</protein>
<dbReference type="EMBL" id="WIXE01011683">
    <property type="protein sequence ID" value="KAK5976559.1"/>
    <property type="molecule type" value="Genomic_DNA"/>
</dbReference>
<dbReference type="AlphaFoldDB" id="A0AAN8IJ29"/>
<feature type="transmembrane region" description="Helical" evidence="7">
    <location>
        <begin position="345"/>
        <end position="362"/>
    </location>
</feature>
<comment type="subcellular location">
    <subcellularLocation>
        <location evidence="1">Endomembrane system</location>
        <topology evidence="1">Multi-pass membrane protein</topology>
    </subcellularLocation>
</comment>
<dbReference type="PANTHER" id="PTHR12174:SF103">
    <property type="entry name" value="INTRAMEMBRANE PROTEASE (IMPAS) FAMILY"/>
    <property type="match status" value="1"/>
</dbReference>
<keyword evidence="9" id="KW-1185">Reference proteome</keyword>
<name>A0AAN8IJ29_TRICO</name>
<dbReference type="GO" id="GO:0098554">
    <property type="term" value="C:cytoplasmic side of endoplasmic reticulum membrane"/>
    <property type="evidence" value="ECO:0007669"/>
    <property type="project" value="TreeGrafter"/>
</dbReference>
<comment type="similarity">
    <text evidence="2">Belongs to the peptidase A22B family.</text>
</comment>
<evidence type="ECO:0000313" key="9">
    <source>
        <dbReference type="Proteomes" id="UP001331761"/>
    </source>
</evidence>
<dbReference type="InterPro" id="IPR007369">
    <property type="entry name" value="Peptidase_A22B_SPP"/>
</dbReference>
<evidence type="ECO:0000256" key="6">
    <source>
        <dbReference type="ARBA" id="ARBA00023136"/>
    </source>
</evidence>
<comment type="caution">
    <text evidence="8">The sequence shown here is derived from an EMBL/GenBank/DDBJ whole genome shotgun (WGS) entry which is preliminary data.</text>
</comment>
<evidence type="ECO:0000313" key="8">
    <source>
        <dbReference type="EMBL" id="KAK5976559.1"/>
    </source>
</evidence>
<gene>
    <name evidence="8" type="ORF">GCK32_007496</name>
</gene>
<feature type="transmembrane region" description="Helical" evidence="7">
    <location>
        <begin position="32"/>
        <end position="50"/>
    </location>
</feature>
<dbReference type="GO" id="GO:0030660">
    <property type="term" value="C:Golgi-associated vesicle membrane"/>
    <property type="evidence" value="ECO:0007669"/>
    <property type="project" value="TreeGrafter"/>
</dbReference>